<evidence type="ECO:0000259" key="2">
    <source>
        <dbReference type="Pfam" id="PF03793"/>
    </source>
</evidence>
<keyword evidence="1" id="KW-0472">Membrane</keyword>
<dbReference type="AlphaFoldDB" id="A0A0D2GQ84"/>
<gene>
    <name evidence="3" type="ORF">J120_01105</name>
</gene>
<dbReference type="CDD" id="cd06577">
    <property type="entry name" value="PASTA_pknB"/>
    <property type="match status" value="1"/>
</dbReference>
<organism evidence="3 4">
    <name type="scientific">candidate division TM6 bacterium JCVI TM6SC1</name>
    <dbReference type="NCBI Taxonomy" id="1306947"/>
    <lineage>
        <taxon>Bacteria</taxon>
        <taxon>Candidatus Babelota</taxon>
        <taxon>Vermiphilus</taxon>
    </lineage>
</organism>
<name>A0A0D2GQ84_9BACT</name>
<accession>A0A0D2GQ84</accession>
<feature type="transmembrane region" description="Helical" evidence="1">
    <location>
        <begin position="6"/>
        <end position="26"/>
    </location>
</feature>
<protein>
    <recommendedName>
        <fullName evidence="2">PASTA domain-containing protein</fullName>
    </recommendedName>
</protein>
<dbReference type="Gene3D" id="3.30.10.20">
    <property type="match status" value="1"/>
</dbReference>
<dbReference type="Proteomes" id="UP000032214">
    <property type="component" value="Unassembled WGS sequence"/>
</dbReference>
<evidence type="ECO:0000256" key="1">
    <source>
        <dbReference type="SAM" id="Phobius"/>
    </source>
</evidence>
<dbReference type="STRING" id="1306947.J120_01105"/>
<keyword evidence="4" id="KW-1185">Reference proteome</keyword>
<comment type="caution">
    <text evidence="3">The sequence shown here is derived from an EMBL/GenBank/DDBJ whole genome shotgun (WGS) entry which is preliminary data.</text>
</comment>
<sequence length="233" mass="25610">MNLYLFSWIIPFLVFTASFLSVSLWYPHQVIITPDICGLNPTLAIKNTSQVGLGLRIIGHKFEASLPEDTIIQQSPNPGISSKAGQSVLCVLSKKNSHTCAPNLCNLLPSQVFAIASEMDLHIETYNIPSTLPTAVSIAQSPSPGTTLEERKITIYLAQPASVVYSIPHLVGLSIHKVQTLTKSLPWTISIYNPEINHVCSQCKVKEQRPLAGSLWHSDTQPLSFVLLVDHIF</sequence>
<dbReference type="EMBL" id="ARQD01000001">
    <property type="protein sequence ID" value="KIX85549.1"/>
    <property type="molecule type" value="Genomic_DNA"/>
</dbReference>
<proteinExistence type="predicted"/>
<reference evidence="3 4" key="1">
    <citation type="journal article" date="2013" name="Proc. Natl. Acad. Sci. U.S.A.">
        <title>Candidate phylum TM6 genome recovered from a hospital sink biofilm provides genomic insights into this uncultivated phylum.</title>
        <authorList>
            <person name="McLean J.S."/>
            <person name="Lombardo M.J."/>
            <person name="Badger J.H."/>
            <person name="Edlund A."/>
            <person name="Novotny M."/>
            <person name="Yee-Greenbaum J."/>
            <person name="Vyahhi N."/>
            <person name="Hall A.P."/>
            <person name="Yang Y."/>
            <person name="Dupont C.L."/>
            <person name="Ziegler M.G."/>
            <person name="Chitsaz H."/>
            <person name="Allen A.E."/>
            <person name="Yooseph S."/>
            <person name="Tesler G."/>
            <person name="Pevzner P.A."/>
            <person name="Friedman R.M."/>
            <person name="Nealson K.H."/>
            <person name="Venter J.C."/>
            <person name="Lasken R.S."/>
        </authorList>
    </citation>
    <scope>NUCLEOTIDE SEQUENCE [LARGE SCALE GENOMIC DNA]</scope>
    <source>
        <strain evidence="3 4">TM6SC1</strain>
    </source>
</reference>
<evidence type="ECO:0000313" key="4">
    <source>
        <dbReference type="Proteomes" id="UP000032214"/>
    </source>
</evidence>
<dbReference type="eggNOG" id="COG2815">
    <property type="taxonomic scope" value="Bacteria"/>
</dbReference>
<dbReference type="Pfam" id="PF03793">
    <property type="entry name" value="PASTA"/>
    <property type="match status" value="1"/>
</dbReference>
<feature type="domain" description="PASTA" evidence="2">
    <location>
        <begin position="33"/>
        <end position="93"/>
    </location>
</feature>
<keyword evidence="1" id="KW-0812">Transmembrane</keyword>
<keyword evidence="1" id="KW-1133">Transmembrane helix</keyword>
<evidence type="ECO:0000313" key="3">
    <source>
        <dbReference type="EMBL" id="KIX85549.1"/>
    </source>
</evidence>
<dbReference type="InterPro" id="IPR005543">
    <property type="entry name" value="PASTA_dom"/>
</dbReference>